<feature type="region of interest" description="Disordered" evidence="8">
    <location>
        <begin position="106"/>
        <end position="154"/>
    </location>
</feature>
<dbReference type="InterPro" id="IPR036322">
    <property type="entry name" value="WD40_repeat_dom_sf"/>
</dbReference>
<sequence>MENVLEEEKLRSNLFGEDPQEGPLAVVQAPWNVHTEQTSRLEPSRTRASWVDEDDESLKVDLTAMKKTRKLRKNERESVVSGVQLTRRLREQYTKINQTAEWAKLDEDQQQQAKARAKETQRLRKRGMGAQAETASKRSREEEPEAAAAISPFASAEPLTAPRVDADASATLGGADGAVRPLPAGVVNIRYVADANQEARATAQLSGLQFHPNGQLLMTASLDSTLKLFQIDGRENPKVSSVSIEKTPIRSAHITPDGRSVLVSGRRKYFFQYDVETSNVQRIAWTAFGRSSGTGRAEKSLERMVVPLPASPQCPGQPSDMFAFLGNDGYVMLMSLRTMQQVGSVKANRNVADAFFTPDGHSLLTYTVDGEINVWDLGTRRCSHVAQDAGGLGGASICMSPDGRFITTGSASGIVNFYQAESVLRDARPTPLREFKNLQTRTGIMAFNSDASMLGMASVNVQSGLRLVHTESRTVFSNWPTRQTPLAHVSCLAFSPGSGYMAVGNSKGRALLYRLAHYSEA</sequence>
<feature type="compositionally biased region" description="Basic and acidic residues" evidence="8">
    <location>
        <begin position="1"/>
        <end position="11"/>
    </location>
</feature>
<comment type="subcellular location">
    <subcellularLocation>
        <location evidence="1">Nucleus</location>
        <location evidence="1">Nucleolus</location>
    </subcellularLocation>
</comment>
<evidence type="ECO:0000313" key="10">
    <source>
        <dbReference type="Proteomes" id="UP001141327"/>
    </source>
</evidence>
<evidence type="ECO:0000256" key="8">
    <source>
        <dbReference type="SAM" id="MobiDB-lite"/>
    </source>
</evidence>
<name>A0ABQ8UPA9_9EUKA</name>
<dbReference type="InterPro" id="IPR015943">
    <property type="entry name" value="WD40/YVTN_repeat-like_dom_sf"/>
</dbReference>
<feature type="repeat" description="WD" evidence="7">
    <location>
        <begin position="356"/>
        <end position="385"/>
    </location>
</feature>
<evidence type="ECO:0000256" key="2">
    <source>
        <dbReference type="ARBA" id="ARBA00022552"/>
    </source>
</evidence>
<evidence type="ECO:0000256" key="4">
    <source>
        <dbReference type="ARBA" id="ARBA00022737"/>
    </source>
</evidence>
<dbReference type="InterPro" id="IPR045161">
    <property type="entry name" value="Utp18"/>
</dbReference>
<protein>
    <submittedName>
        <fullName evidence="9">U3 small nucleolar RNA-associated protein 18</fullName>
    </submittedName>
</protein>
<keyword evidence="10" id="KW-1185">Reference proteome</keyword>
<dbReference type="InterPro" id="IPR001680">
    <property type="entry name" value="WD40_rpt"/>
</dbReference>
<comment type="caution">
    <text evidence="9">The sequence shown here is derived from an EMBL/GenBank/DDBJ whole genome shotgun (WGS) entry which is preliminary data.</text>
</comment>
<comment type="similarity">
    <text evidence="6">Belongs to the WD repeat UTP18 family.</text>
</comment>
<dbReference type="Gene3D" id="2.130.10.10">
    <property type="entry name" value="YVTN repeat-like/Quinoprotein amine dehydrogenase"/>
    <property type="match status" value="1"/>
</dbReference>
<evidence type="ECO:0000256" key="6">
    <source>
        <dbReference type="ARBA" id="ARBA00025767"/>
    </source>
</evidence>
<dbReference type="SUPFAM" id="SSF50978">
    <property type="entry name" value="WD40 repeat-like"/>
    <property type="match status" value="1"/>
</dbReference>
<organism evidence="9 10">
    <name type="scientific">Paratrimastix pyriformis</name>
    <dbReference type="NCBI Taxonomy" id="342808"/>
    <lineage>
        <taxon>Eukaryota</taxon>
        <taxon>Metamonada</taxon>
        <taxon>Preaxostyla</taxon>
        <taxon>Paratrimastigidae</taxon>
        <taxon>Paratrimastix</taxon>
    </lineage>
</organism>
<feature type="region of interest" description="Disordered" evidence="8">
    <location>
        <begin position="1"/>
        <end position="21"/>
    </location>
</feature>
<evidence type="ECO:0000256" key="1">
    <source>
        <dbReference type="ARBA" id="ARBA00004604"/>
    </source>
</evidence>
<dbReference type="EMBL" id="JAPMOS010000022">
    <property type="protein sequence ID" value="KAJ4459169.1"/>
    <property type="molecule type" value="Genomic_DNA"/>
</dbReference>
<reference evidence="9" key="1">
    <citation type="journal article" date="2022" name="bioRxiv">
        <title>Genomics of Preaxostyla Flagellates Illuminates Evolutionary Transitions and the Path Towards Mitochondrial Loss.</title>
        <authorList>
            <person name="Novak L.V.F."/>
            <person name="Treitli S.C."/>
            <person name="Pyrih J."/>
            <person name="Halakuc P."/>
            <person name="Pipaliya S.V."/>
            <person name="Vacek V."/>
            <person name="Brzon O."/>
            <person name="Soukal P."/>
            <person name="Eme L."/>
            <person name="Dacks J.B."/>
            <person name="Karnkowska A."/>
            <person name="Elias M."/>
            <person name="Hampl V."/>
        </authorList>
    </citation>
    <scope>NUCLEOTIDE SEQUENCE</scope>
    <source>
        <strain evidence="9">RCP-MX</strain>
    </source>
</reference>
<proteinExistence type="inferred from homology"/>
<dbReference type="Proteomes" id="UP001141327">
    <property type="component" value="Unassembled WGS sequence"/>
</dbReference>
<dbReference type="SMART" id="SM00320">
    <property type="entry name" value="WD40"/>
    <property type="match status" value="5"/>
</dbReference>
<evidence type="ECO:0000256" key="7">
    <source>
        <dbReference type="PROSITE-ProRule" id="PRU00221"/>
    </source>
</evidence>
<dbReference type="PANTHER" id="PTHR18359">
    <property type="entry name" value="WD-REPEAT PROTEIN-RELATED"/>
    <property type="match status" value="1"/>
</dbReference>
<evidence type="ECO:0000256" key="3">
    <source>
        <dbReference type="ARBA" id="ARBA00022574"/>
    </source>
</evidence>
<evidence type="ECO:0000313" key="9">
    <source>
        <dbReference type="EMBL" id="KAJ4459169.1"/>
    </source>
</evidence>
<evidence type="ECO:0000256" key="5">
    <source>
        <dbReference type="ARBA" id="ARBA00023242"/>
    </source>
</evidence>
<gene>
    <name evidence="9" type="ORF">PAPYR_4973</name>
</gene>
<keyword evidence="3 7" id="KW-0853">WD repeat</keyword>
<keyword evidence="5" id="KW-0539">Nucleus</keyword>
<dbReference type="PROSITE" id="PS50082">
    <property type="entry name" value="WD_REPEATS_2"/>
    <property type="match status" value="1"/>
</dbReference>
<keyword evidence="2" id="KW-0698">rRNA processing</keyword>
<accession>A0ABQ8UPA9</accession>
<dbReference type="Pfam" id="PF00400">
    <property type="entry name" value="WD40"/>
    <property type="match status" value="2"/>
</dbReference>
<keyword evidence="4" id="KW-0677">Repeat</keyword>
<dbReference type="PANTHER" id="PTHR18359:SF0">
    <property type="entry name" value="U3 SMALL NUCLEOLAR RNA-ASSOCIATED PROTEIN 18 HOMOLOG"/>
    <property type="match status" value="1"/>
</dbReference>